<organism evidence="7 8">
    <name type="scientific">Portunus trituberculatus</name>
    <name type="common">Swimming crab</name>
    <name type="synonym">Neptunus trituberculatus</name>
    <dbReference type="NCBI Taxonomy" id="210409"/>
    <lineage>
        <taxon>Eukaryota</taxon>
        <taxon>Metazoa</taxon>
        <taxon>Ecdysozoa</taxon>
        <taxon>Arthropoda</taxon>
        <taxon>Crustacea</taxon>
        <taxon>Multicrustacea</taxon>
        <taxon>Malacostraca</taxon>
        <taxon>Eumalacostraca</taxon>
        <taxon>Eucarida</taxon>
        <taxon>Decapoda</taxon>
        <taxon>Pleocyemata</taxon>
        <taxon>Brachyura</taxon>
        <taxon>Eubrachyura</taxon>
        <taxon>Portunoidea</taxon>
        <taxon>Portunidae</taxon>
        <taxon>Portuninae</taxon>
        <taxon>Portunus</taxon>
    </lineage>
</organism>
<keyword evidence="5" id="KW-0560">Oxidoreductase</keyword>
<keyword evidence="4 5" id="KW-0503">Monooxygenase</keyword>
<evidence type="ECO:0000256" key="1">
    <source>
        <dbReference type="ARBA" id="ARBA00010617"/>
    </source>
</evidence>
<dbReference type="GO" id="GO:0006082">
    <property type="term" value="P:organic acid metabolic process"/>
    <property type="evidence" value="ECO:0007669"/>
    <property type="project" value="TreeGrafter"/>
</dbReference>
<dbReference type="Gene3D" id="1.10.630.10">
    <property type="entry name" value="Cytochrome P450"/>
    <property type="match status" value="2"/>
</dbReference>
<sequence>MSSVLTWGAGLVGAWLPTFLVVLFTTVLVLNVFGRRPKNFPSGMMILPVVGSLLSMPRGPTMEMLRGLRKKYGDIASFGIFGNRVVVVSSTSLLKEVFALRATADRPEIVFTTVRNRILTDNRISDIGVVGTNGQIWQEQRRFMLHHLRDLGFGKSSYEPVMVEEIAELLDDLEREDGRPLQMKLMGVMFDLFVAGMETTSSSLTTIVHLMTKHPHVQRRVQEELDEVVGRDRLPSFSDMERLPYVQATIHEALRILNLIKLSLPHMTAEDCKLGGYDIPKGTWLMGNLDDAHRNPEYWKNAGTFDPQNFLDENGKFKKNNAFVPFGVGKRVCPGEPLARLELFLFFSHLFQRFTFTLVEEHRPLIETNPMFNTPPDYTARAKYRTK</sequence>
<dbReference type="InterPro" id="IPR001128">
    <property type="entry name" value="Cyt_P450"/>
</dbReference>
<keyword evidence="2 5" id="KW-0479">Metal-binding</keyword>
<dbReference type="GO" id="GO:0006805">
    <property type="term" value="P:xenobiotic metabolic process"/>
    <property type="evidence" value="ECO:0007669"/>
    <property type="project" value="TreeGrafter"/>
</dbReference>
<feature type="transmembrane region" description="Helical" evidence="6">
    <location>
        <begin position="40"/>
        <end position="56"/>
    </location>
</feature>
<evidence type="ECO:0000313" key="8">
    <source>
        <dbReference type="Proteomes" id="UP000324222"/>
    </source>
</evidence>
<dbReference type="InterPro" id="IPR050182">
    <property type="entry name" value="Cytochrome_P450_fam2"/>
</dbReference>
<keyword evidence="6" id="KW-1133">Transmembrane helix</keyword>
<dbReference type="InterPro" id="IPR036396">
    <property type="entry name" value="Cyt_P450_sf"/>
</dbReference>
<dbReference type="GO" id="GO:0005506">
    <property type="term" value="F:iron ion binding"/>
    <property type="evidence" value="ECO:0007669"/>
    <property type="project" value="InterPro"/>
</dbReference>
<dbReference type="PANTHER" id="PTHR24300">
    <property type="entry name" value="CYTOCHROME P450 508A4-RELATED"/>
    <property type="match status" value="1"/>
</dbReference>
<dbReference type="PRINTS" id="PR00359">
    <property type="entry name" value="BP450"/>
</dbReference>
<dbReference type="PROSITE" id="PS00086">
    <property type="entry name" value="CYTOCHROME_P450"/>
    <property type="match status" value="1"/>
</dbReference>
<dbReference type="AlphaFoldDB" id="A0A5B7EFV6"/>
<dbReference type="Proteomes" id="UP000324222">
    <property type="component" value="Unassembled WGS sequence"/>
</dbReference>
<name>A0A5B7EFV6_PORTR</name>
<proteinExistence type="inferred from homology"/>
<dbReference type="EMBL" id="VSRR010002799">
    <property type="protein sequence ID" value="MPC33290.1"/>
    <property type="molecule type" value="Genomic_DNA"/>
</dbReference>
<evidence type="ECO:0000256" key="2">
    <source>
        <dbReference type="ARBA" id="ARBA00022723"/>
    </source>
</evidence>
<dbReference type="PANTHER" id="PTHR24300:SF397">
    <property type="entry name" value="CYTOCHROME P450 2U1"/>
    <property type="match status" value="1"/>
</dbReference>
<accession>A0A5B7EFV6</accession>
<keyword evidence="8" id="KW-1185">Reference proteome</keyword>
<reference evidence="7 8" key="1">
    <citation type="submission" date="2019-05" db="EMBL/GenBank/DDBJ databases">
        <title>Another draft genome of Portunus trituberculatus and its Hox gene families provides insights of decapod evolution.</title>
        <authorList>
            <person name="Jeong J.-H."/>
            <person name="Song I."/>
            <person name="Kim S."/>
            <person name="Choi T."/>
            <person name="Kim D."/>
            <person name="Ryu S."/>
            <person name="Kim W."/>
        </authorList>
    </citation>
    <scope>NUCLEOTIDE SEQUENCE [LARGE SCALE GENOMIC DNA]</scope>
    <source>
        <tissue evidence="7">Muscle</tissue>
    </source>
</reference>
<dbReference type="InterPro" id="IPR002397">
    <property type="entry name" value="Cyt_P450_B"/>
</dbReference>
<dbReference type="GO" id="GO:0016712">
    <property type="term" value="F:oxidoreductase activity, acting on paired donors, with incorporation or reduction of molecular oxygen, reduced flavin or flavoprotein as one donor, and incorporation of one atom of oxygen"/>
    <property type="evidence" value="ECO:0007669"/>
    <property type="project" value="TreeGrafter"/>
</dbReference>
<protein>
    <submittedName>
        <fullName evidence="7">Cytochrome P450 2D15</fullName>
    </submittedName>
</protein>
<evidence type="ECO:0000256" key="3">
    <source>
        <dbReference type="ARBA" id="ARBA00023004"/>
    </source>
</evidence>
<evidence type="ECO:0000313" key="7">
    <source>
        <dbReference type="EMBL" id="MPC33290.1"/>
    </source>
</evidence>
<evidence type="ECO:0000256" key="6">
    <source>
        <dbReference type="SAM" id="Phobius"/>
    </source>
</evidence>
<dbReference type="PRINTS" id="PR00385">
    <property type="entry name" value="P450"/>
</dbReference>
<dbReference type="InterPro" id="IPR017972">
    <property type="entry name" value="Cyt_P450_CS"/>
</dbReference>
<dbReference type="GO" id="GO:0020037">
    <property type="term" value="F:heme binding"/>
    <property type="evidence" value="ECO:0007669"/>
    <property type="project" value="InterPro"/>
</dbReference>
<comment type="similarity">
    <text evidence="1 5">Belongs to the cytochrome P450 family.</text>
</comment>
<keyword evidence="3 5" id="KW-0408">Iron</keyword>
<dbReference type="OrthoDB" id="1055148at2759"/>
<dbReference type="Pfam" id="PF00067">
    <property type="entry name" value="p450"/>
    <property type="match status" value="2"/>
</dbReference>
<comment type="caution">
    <text evidence="7">The sequence shown here is derived from an EMBL/GenBank/DDBJ whole genome shotgun (WGS) entry which is preliminary data.</text>
</comment>
<evidence type="ECO:0000256" key="5">
    <source>
        <dbReference type="RuleBase" id="RU000461"/>
    </source>
</evidence>
<evidence type="ECO:0000256" key="4">
    <source>
        <dbReference type="ARBA" id="ARBA00023033"/>
    </source>
</evidence>
<gene>
    <name evidence="7" type="primary">CYP2D15_1</name>
    <name evidence="7" type="ORF">E2C01_026636</name>
</gene>
<keyword evidence="6" id="KW-0812">Transmembrane</keyword>
<feature type="transmembrane region" description="Helical" evidence="6">
    <location>
        <begin position="12"/>
        <end position="33"/>
    </location>
</feature>
<dbReference type="GO" id="GO:0005737">
    <property type="term" value="C:cytoplasm"/>
    <property type="evidence" value="ECO:0007669"/>
    <property type="project" value="TreeGrafter"/>
</dbReference>
<dbReference type="SUPFAM" id="SSF48264">
    <property type="entry name" value="Cytochrome P450"/>
    <property type="match status" value="1"/>
</dbReference>
<keyword evidence="6" id="KW-0472">Membrane</keyword>
<keyword evidence="5" id="KW-0349">Heme</keyword>